<keyword evidence="11" id="KW-1185">Reference proteome</keyword>
<evidence type="ECO:0000256" key="8">
    <source>
        <dbReference type="RuleBase" id="RU000461"/>
    </source>
</evidence>
<organism evidence="10 11">
    <name type="scientific">Xanthoceras sorbifolium</name>
    <dbReference type="NCBI Taxonomy" id="99658"/>
    <lineage>
        <taxon>Eukaryota</taxon>
        <taxon>Viridiplantae</taxon>
        <taxon>Streptophyta</taxon>
        <taxon>Embryophyta</taxon>
        <taxon>Tracheophyta</taxon>
        <taxon>Spermatophyta</taxon>
        <taxon>Magnoliopsida</taxon>
        <taxon>eudicotyledons</taxon>
        <taxon>Gunneridae</taxon>
        <taxon>Pentapetalae</taxon>
        <taxon>rosids</taxon>
        <taxon>malvids</taxon>
        <taxon>Sapindales</taxon>
        <taxon>Sapindaceae</taxon>
        <taxon>Xanthoceroideae</taxon>
        <taxon>Xanthoceras</taxon>
    </lineage>
</organism>
<evidence type="ECO:0000256" key="9">
    <source>
        <dbReference type="SAM" id="Phobius"/>
    </source>
</evidence>
<comment type="caution">
    <text evidence="10">The sequence shown here is derived from an EMBL/GenBank/DDBJ whole genome shotgun (WGS) entry which is preliminary data.</text>
</comment>
<dbReference type="Proteomes" id="UP000827721">
    <property type="component" value="Unassembled WGS sequence"/>
</dbReference>
<comment type="similarity">
    <text evidence="3 8">Belongs to the cytochrome P450 family.</text>
</comment>
<protein>
    <recommendedName>
        <fullName evidence="12">Cytochrome P450</fullName>
    </recommendedName>
</protein>
<accession>A0ABQ8H040</accession>
<evidence type="ECO:0000256" key="7">
    <source>
        <dbReference type="ARBA" id="ARBA00023004"/>
    </source>
</evidence>
<name>A0ABQ8H040_9ROSI</name>
<dbReference type="PRINTS" id="PR00385">
    <property type="entry name" value="P450"/>
</dbReference>
<keyword evidence="4 9" id="KW-0812">Transmembrane</keyword>
<keyword evidence="9" id="KW-0472">Membrane</keyword>
<dbReference type="InterPro" id="IPR002401">
    <property type="entry name" value="Cyt_P450_E_grp-I"/>
</dbReference>
<dbReference type="CDD" id="cd11043">
    <property type="entry name" value="CYP90-like"/>
    <property type="match status" value="1"/>
</dbReference>
<gene>
    <name evidence="10" type="ORF">JRO89_XSUnG0034700</name>
</gene>
<keyword evidence="6 9" id="KW-1133">Transmembrane helix</keyword>
<evidence type="ECO:0008006" key="12">
    <source>
        <dbReference type="Google" id="ProtNLM"/>
    </source>
</evidence>
<keyword evidence="5 8" id="KW-0479">Metal-binding</keyword>
<evidence type="ECO:0000256" key="3">
    <source>
        <dbReference type="ARBA" id="ARBA00010617"/>
    </source>
</evidence>
<dbReference type="SUPFAM" id="SSF48264">
    <property type="entry name" value="Cytochrome P450"/>
    <property type="match status" value="1"/>
</dbReference>
<comment type="subcellular location">
    <subcellularLocation>
        <location evidence="1">Membrane</location>
        <topology evidence="1">Single-pass membrane protein</topology>
    </subcellularLocation>
</comment>
<dbReference type="InterPro" id="IPR036396">
    <property type="entry name" value="Cyt_P450_sf"/>
</dbReference>
<dbReference type="EMBL" id="JAFEMO010000060">
    <property type="protein sequence ID" value="KAH7529532.1"/>
    <property type="molecule type" value="Genomic_DNA"/>
</dbReference>
<dbReference type="Pfam" id="PF00067">
    <property type="entry name" value="p450"/>
    <property type="match status" value="1"/>
</dbReference>
<dbReference type="InterPro" id="IPR001128">
    <property type="entry name" value="Cyt_P450"/>
</dbReference>
<evidence type="ECO:0000256" key="2">
    <source>
        <dbReference type="ARBA" id="ARBA00004721"/>
    </source>
</evidence>
<keyword evidence="7 8" id="KW-0408">Iron</keyword>
<dbReference type="PROSITE" id="PS00086">
    <property type="entry name" value="CYTOCHROME_P450"/>
    <property type="match status" value="1"/>
</dbReference>
<evidence type="ECO:0000256" key="6">
    <source>
        <dbReference type="ARBA" id="ARBA00022989"/>
    </source>
</evidence>
<comment type="pathway">
    <text evidence="2">Secondary metabolite biosynthesis; terpenoid biosynthesis.</text>
</comment>
<dbReference type="PRINTS" id="PR00463">
    <property type="entry name" value="EP450I"/>
</dbReference>
<evidence type="ECO:0000256" key="4">
    <source>
        <dbReference type="ARBA" id="ARBA00022692"/>
    </source>
</evidence>
<evidence type="ECO:0000313" key="10">
    <source>
        <dbReference type="EMBL" id="KAH7529532.1"/>
    </source>
</evidence>
<dbReference type="PANTHER" id="PTHR24286">
    <property type="entry name" value="CYTOCHROME P450 26"/>
    <property type="match status" value="1"/>
</dbReference>
<reference evidence="10 11" key="1">
    <citation type="submission" date="2021-02" db="EMBL/GenBank/DDBJ databases">
        <title>Plant Genome Project.</title>
        <authorList>
            <person name="Zhang R.-G."/>
        </authorList>
    </citation>
    <scope>NUCLEOTIDE SEQUENCE [LARGE SCALE GENOMIC DNA]</scope>
    <source>
        <tissue evidence="10">Leaves</tissue>
    </source>
</reference>
<evidence type="ECO:0000256" key="5">
    <source>
        <dbReference type="ARBA" id="ARBA00022723"/>
    </source>
</evidence>
<evidence type="ECO:0000256" key="1">
    <source>
        <dbReference type="ARBA" id="ARBA00004167"/>
    </source>
</evidence>
<dbReference type="InterPro" id="IPR017972">
    <property type="entry name" value="Cyt_P450_CS"/>
</dbReference>
<dbReference type="PANTHER" id="PTHR24286:SF217">
    <property type="entry name" value="OS07G0520300 PROTEIN"/>
    <property type="match status" value="1"/>
</dbReference>
<proteinExistence type="inferred from homology"/>
<sequence>MSMNNPAYIFTFFLLIVVLPIYLLLITTRKTNYKKLPPGSWGLPFLGQSLSIVHAMRTNTAERWLQERVRKYGPVSKFNFLGTPTVFLHGQAANKLIYTNGGDTFANQQPNSVRRIMGERNIMELSGNEHKRVRGGLVSFLKPEVLKLYVGKMDEEVRKHLEMHWHGKEQVQVMPLMKTLTFNIMNSLIIGIEQGARRDTLVELFQHIIDGLLSIPVNLPFTRFNRSLRASAKVRATLRELIREKREAMKQHSADAANQDLISCLLTIRNEDNSILLSDEELIDNAIVIMVAGHDTSSVLITFIIRLLANDPSVYATVLQEQEEIAKSKAPGELLTWEDLAKMKYTWRVAIEILRMTPPVFCSFRTVLRDFEYEGYIIPKGWQVMWAACMTQMDEKIFPDPSKFDATRFEKQAPSPPPPFSFVAFGGGSRMCPGNEFARIETLVTIHYLVTKFTWKLSCRDNSFFRDPMPVFKHGLPIQIKPKKD</sequence>
<keyword evidence="8" id="KW-0503">Monooxygenase</keyword>
<keyword evidence="8" id="KW-0560">Oxidoreductase</keyword>
<feature type="transmembrane region" description="Helical" evidence="9">
    <location>
        <begin position="6"/>
        <end position="25"/>
    </location>
</feature>
<evidence type="ECO:0000313" key="11">
    <source>
        <dbReference type="Proteomes" id="UP000827721"/>
    </source>
</evidence>
<keyword evidence="8" id="KW-0349">Heme</keyword>
<dbReference type="Gene3D" id="1.10.630.10">
    <property type="entry name" value="Cytochrome P450"/>
    <property type="match status" value="1"/>
</dbReference>